<dbReference type="EMBL" id="JAQLXW010000001">
    <property type="protein sequence ID" value="MDB8002541.1"/>
    <property type="molecule type" value="Genomic_DNA"/>
</dbReference>
<evidence type="ECO:0000313" key="3">
    <source>
        <dbReference type="EMBL" id="MDB8002541.1"/>
    </source>
</evidence>
<dbReference type="Pfam" id="PF03780">
    <property type="entry name" value="Asp23"/>
    <property type="match status" value="1"/>
</dbReference>
<dbReference type="PANTHER" id="PTHR34297:SF2">
    <property type="entry name" value="ASP23_GLS24 FAMILY ENVELOPE STRESS RESPONSE PROTEIN"/>
    <property type="match status" value="1"/>
</dbReference>
<dbReference type="PANTHER" id="PTHR34297">
    <property type="entry name" value="HYPOTHETICAL CYTOSOLIC PROTEIN-RELATED"/>
    <property type="match status" value="1"/>
</dbReference>
<evidence type="ECO:0000313" key="2">
    <source>
        <dbReference type="EMBL" id="CUQ80807.1"/>
    </source>
</evidence>
<protein>
    <submittedName>
        <fullName evidence="3">Asp23/Gls24 family envelope stress response protein</fullName>
    </submittedName>
    <submittedName>
        <fullName evidence="2">Protein of uncharacterized function (DUF322)</fullName>
    </submittedName>
</protein>
<accession>A0A174Z4H1</accession>
<proteinExistence type="inferred from homology"/>
<evidence type="ECO:0000313" key="4">
    <source>
        <dbReference type="Proteomes" id="UP000095662"/>
    </source>
</evidence>
<evidence type="ECO:0000256" key="1">
    <source>
        <dbReference type="ARBA" id="ARBA00005721"/>
    </source>
</evidence>
<sequence>MITINNHLGTITYSKQFFYSLIGGTVTNCFGIVGMNAGDAKQTFVEKVPLKFIKKFAEKTILSEKGVTVRYKNDKLYIDLHISVMYGVNVSTIVKSIIHKVRFAVEDETGFTVDKVNVFVDAVKV</sequence>
<reference evidence="3" key="2">
    <citation type="submission" date="2023-01" db="EMBL/GenBank/DDBJ databases">
        <title>Human gut microbiome strain richness.</title>
        <authorList>
            <person name="Chen-Liaw A."/>
        </authorList>
    </citation>
    <scope>NUCLEOTIDE SEQUENCE</scope>
    <source>
        <strain evidence="3">1001283st1_G1_1001283B150217_161031</strain>
    </source>
</reference>
<dbReference type="OrthoDB" id="9791482at2"/>
<dbReference type="STRING" id="39492.ERS852540_00119"/>
<dbReference type="Proteomes" id="UP000095662">
    <property type="component" value="Unassembled WGS sequence"/>
</dbReference>
<reference evidence="2 4" key="1">
    <citation type="submission" date="2015-09" db="EMBL/GenBank/DDBJ databases">
        <authorList>
            <consortium name="Pathogen Informatics"/>
        </authorList>
    </citation>
    <scope>NUCLEOTIDE SEQUENCE [LARGE SCALE GENOMIC DNA]</scope>
    <source>
        <strain evidence="2 4">2789STDY5834928</strain>
    </source>
</reference>
<gene>
    <name evidence="2" type="ORF">ERS852540_00119</name>
    <name evidence="3" type="ORF">PNE09_00515</name>
</gene>
<name>A0A174Z4H1_9FIRM</name>
<dbReference type="AlphaFoldDB" id="A0A174Z4H1"/>
<dbReference type="EMBL" id="CZBY01000001">
    <property type="protein sequence ID" value="CUQ80807.1"/>
    <property type="molecule type" value="Genomic_DNA"/>
</dbReference>
<dbReference type="Proteomes" id="UP001210809">
    <property type="component" value="Unassembled WGS sequence"/>
</dbReference>
<organism evidence="2 4">
    <name type="scientific">[Eubacterium] siraeum</name>
    <dbReference type="NCBI Taxonomy" id="39492"/>
    <lineage>
        <taxon>Bacteria</taxon>
        <taxon>Bacillati</taxon>
        <taxon>Bacillota</taxon>
        <taxon>Clostridia</taxon>
        <taxon>Eubacteriales</taxon>
        <taxon>Oscillospiraceae</taxon>
        <taxon>Oscillospiraceae incertae sedis</taxon>
    </lineage>
</organism>
<comment type="similarity">
    <text evidence="1">Belongs to the asp23 family.</text>
</comment>
<dbReference type="InterPro" id="IPR005531">
    <property type="entry name" value="Asp23"/>
</dbReference>